<dbReference type="AlphaFoldDB" id="A0AAV7JZ84"/>
<evidence type="ECO:0000256" key="3">
    <source>
        <dbReference type="ARBA" id="ARBA00022737"/>
    </source>
</evidence>
<dbReference type="PANTHER" id="PTHR45903:SF1">
    <property type="entry name" value="GLUTAMATE-RICH WD REPEAT-CONTAINING PROTEIN 1"/>
    <property type="match status" value="1"/>
</dbReference>
<dbReference type="SMART" id="SM00320">
    <property type="entry name" value="WD40"/>
    <property type="match status" value="5"/>
</dbReference>
<feature type="region of interest" description="Disordered" evidence="7">
    <location>
        <begin position="96"/>
        <end position="115"/>
    </location>
</feature>
<comment type="subcellular location">
    <subcellularLocation>
        <location evidence="1">Nucleus</location>
    </subcellularLocation>
</comment>
<feature type="compositionally biased region" description="Acidic residues" evidence="7">
    <location>
        <begin position="98"/>
        <end position="110"/>
    </location>
</feature>
<reference evidence="9 10" key="1">
    <citation type="journal article" date="2023" name="BMC Biol.">
        <title>The compact genome of the sponge Oopsacas minuta (Hexactinellida) is lacking key metazoan core genes.</title>
        <authorList>
            <person name="Santini S."/>
            <person name="Schenkelaars Q."/>
            <person name="Jourda C."/>
            <person name="Duchesne M."/>
            <person name="Belahbib H."/>
            <person name="Rocher C."/>
            <person name="Selva M."/>
            <person name="Riesgo A."/>
            <person name="Vervoort M."/>
            <person name="Leys S.P."/>
            <person name="Kodjabachian L."/>
            <person name="Le Bivic A."/>
            <person name="Borchiellini C."/>
            <person name="Claverie J.M."/>
            <person name="Renard E."/>
        </authorList>
    </citation>
    <scope>NUCLEOTIDE SEQUENCE [LARGE SCALE GENOMIC DNA]</scope>
    <source>
        <strain evidence="9">SPO-2</strain>
    </source>
</reference>
<evidence type="ECO:0000256" key="4">
    <source>
        <dbReference type="ARBA" id="ARBA00023242"/>
    </source>
</evidence>
<accession>A0AAV7JZ84</accession>
<dbReference type="GO" id="GO:0042254">
    <property type="term" value="P:ribosome biogenesis"/>
    <property type="evidence" value="ECO:0007669"/>
    <property type="project" value="TreeGrafter"/>
</dbReference>
<feature type="repeat" description="WD" evidence="6">
    <location>
        <begin position="229"/>
        <end position="264"/>
    </location>
</feature>
<keyword evidence="3" id="KW-0677">Repeat</keyword>
<keyword evidence="4" id="KW-0539">Nucleus</keyword>
<evidence type="ECO:0000313" key="9">
    <source>
        <dbReference type="EMBL" id="KAI6654283.1"/>
    </source>
</evidence>
<gene>
    <name evidence="9" type="ORF">LOD99_682</name>
</gene>
<dbReference type="InterPro" id="IPR015943">
    <property type="entry name" value="WD40/YVTN_repeat-like_dom_sf"/>
</dbReference>
<dbReference type="InterPro" id="IPR001680">
    <property type="entry name" value="WD40_rpt"/>
</dbReference>
<dbReference type="SUPFAM" id="SSF50978">
    <property type="entry name" value="WD40 repeat-like"/>
    <property type="match status" value="1"/>
</dbReference>
<dbReference type="Gene3D" id="2.130.10.10">
    <property type="entry name" value="YVTN repeat-like/Quinoprotein amine dehydrogenase"/>
    <property type="match status" value="1"/>
</dbReference>
<dbReference type="InterPro" id="IPR019775">
    <property type="entry name" value="WD40_repeat_CS"/>
</dbReference>
<name>A0AAV7JZ84_9METZ</name>
<comment type="caution">
    <text evidence="9">The sequence shown here is derived from an EMBL/GenBank/DDBJ whole genome shotgun (WGS) entry which is preliminary data.</text>
</comment>
<dbReference type="EMBL" id="JAKMXF010000222">
    <property type="protein sequence ID" value="KAI6654283.1"/>
    <property type="molecule type" value="Genomic_DNA"/>
</dbReference>
<sequence>MAEANIPQTPPVAMEQSKPENSSDEELAYDSSAYELYHAMQTGIPCLTFDVIPNPSIPAGIEYPLTVYLAAGTTSSTLPTLNSIIIMKLHNLVRTQENENDSDSSQESEYYDDKPELDNINIAHNGGVNRLRYSHIPSKCIVSTWSDLGVVSIYEFDKHFAAIQASVSGPTDERIKCEPIFSFAGHQCEGFAMDWSRNVPGRLLTGDCNKNIHLWQPIEGGWHVDQRPYTAHIKSVEDLQWSPNEDTVFASCSCDGTIRVWDIRAAPHKACMLTTQAHDVDVNVITWNRIQPFIVSGGDDGMLKVWDLRKISDGTCAALFKQHSGPITSVEWHPSDSPVFAGSGEDNQITQWDLSAERDVTDSTMDEDTSIPPQLLFVHKGQKQIKEIHWHSQLPGIMISTAESGFNIFKTISV</sequence>
<dbReference type="InterPro" id="IPR020472">
    <property type="entry name" value="WD40_PAC1"/>
</dbReference>
<dbReference type="PRINTS" id="PR00320">
    <property type="entry name" value="GPROTEINBRPT"/>
</dbReference>
<dbReference type="GO" id="GO:0005730">
    <property type="term" value="C:nucleolus"/>
    <property type="evidence" value="ECO:0007669"/>
    <property type="project" value="TreeGrafter"/>
</dbReference>
<keyword evidence="10" id="KW-1185">Reference proteome</keyword>
<dbReference type="InterPro" id="IPR036322">
    <property type="entry name" value="WD40_repeat_dom_sf"/>
</dbReference>
<evidence type="ECO:0000313" key="10">
    <source>
        <dbReference type="Proteomes" id="UP001165289"/>
    </source>
</evidence>
<dbReference type="Pfam" id="PF12265">
    <property type="entry name" value="CAF1C_H4-bd"/>
    <property type="match status" value="1"/>
</dbReference>
<dbReference type="PROSITE" id="PS00678">
    <property type="entry name" value="WD_REPEATS_1"/>
    <property type="match status" value="1"/>
</dbReference>
<evidence type="ECO:0000256" key="5">
    <source>
        <dbReference type="ARBA" id="ARBA00040876"/>
    </source>
</evidence>
<dbReference type="InterPro" id="IPR051972">
    <property type="entry name" value="Glutamate-rich_WD_repeat"/>
</dbReference>
<proteinExistence type="predicted"/>
<dbReference type="PROSITE" id="PS50294">
    <property type="entry name" value="WD_REPEATS_REGION"/>
    <property type="match status" value="3"/>
</dbReference>
<evidence type="ECO:0000256" key="6">
    <source>
        <dbReference type="PROSITE-ProRule" id="PRU00221"/>
    </source>
</evidence>
<dbReference type="Proteomes" id="UP001165289">
    <property type="component" value="Unassembled WGS sequence"/>
</dbReference>
<dbReference type="InterPro" id="IPR022052">
    <property type="entry name" value="Histone-bd_RBBP4-like_N"/>
</dbReference>
<feature type="domain" description="Histone-binding protein RBBP4-like N-terminal" evidence="8">
    <location>
        <begin position="24"/>
        <end position="92"/>
    </location>
</feature>
<evidence type="ECO:0000256" key="7">
    <source>
        <dbReference type="SAM" id="MobiDB-lite"/>
    </source>
</evidence>
<feature type="repeat" description="WD" evidence="6">
    <location>
        <begin position="275"/>
        <end position="309"/>
    </location>
</feature>
<feature type="region of interest" description="Disordered" evidence="7">
    <location>
        <begin position="1"/>
        <end position="26"/>
    </location>
</feature>
<evidence type="ECO:0000256" key="2">
    <source>
        <dbReference type="ARBA" id="ARBA00022574"/>
    </source>
</evidence>
<evidence type="ECO:0000259" key="8">
    <source>
        <dbReference type="Pfam" id="PF12265"/>
    </source>
</evidence>
<organism evidence="9 10">
    <name type="scientific">Oopsacas minuta</name>
    <dbReference type="NCBI Taxonomy" id="111878"/>
    <lineage>
        <taxon>Eukaryota</taxon>
        <taxon>Metazoa</taxon>
        <taxon>Porifera</taxon>
        <taxon>Hexactinellida</taxon>
        <taxon>Hexasterophora</taxon>
        <taxon>Lyssacinosida</taxon>
        <taxon>Leucopsacidae</taxon>
        <taxon>Oopsacas</taxon>
    </lineage>
</organism>
<keyword evidence="2 6" id="KW-0853">WD repeat</keyword>
<evidence type="ECO:0000256" key="1">
    <source>
        <dbReference type="ARBA" id="ARBA00004123"/>
    </source>
</evidence>
<dbReference type="PROSITE" id="PS50082">
    <property type="entry name" value="WD_REPEATS_2"/>
    <property type="match status" value="3"/>
</dbReference>
<dbReference type="PANTHER" id="PTHR45903">
    <property type="entry name" value="GLUTAMATE-RICH WD REPEAT-CONTAINING PROTEIN 1"/>
    <property type="match status" value="1"/>
</dbReference>
<protein>
    <recommendedName>
        <fullName evidence="5">Glutamate-rich WD repeat-containing protein 1</fullName>
    </recommendedName>
</protein>
<dbReference type="Pfam" id="PF00400">
    <property type="entry name" value="WD40"/>
    <property type="match status" value="3"/>
</dbReference>
<feature type="repeat" description="WD" evidence="6">
    <location>
        <begin position="320"/>
        <end position="362"/>
    </location>
</feature>